<comment type="caution">
    <text evidence="9">The sequence shown here is derived from an EMBL/GenBank/DDBJ whole genome shotgun (WGS) entry which is preliminary data.</text>
</comment>
<dbReference type="InterPro" id="IPR023367">
    <property type="entry name" value="Peptidase_M42_dom2"/>
</dbReference>
<evidence type="ECO:0000313" key="9">
    <source>
        <dbReference type="EMBL" id="HGV97995.1"/>
    </source>
</evidence>
<keyword evidence="5" id="KW-0378">Hydrolase</keyword>
<keyword evidence="3" id="KW-0645">Protease</keyword>
<protein>
    <submittedName>
        <fullName evidence="9">M42 family peptidase</fullName>
    </submittedName>
</protein>
<keyword evidence="4 8" id="KW-0479">Metal-binding</keyword>
<dbReference type="AlphaFoldDB" id="A0A7C4XFC9"/>
<evidence type="ECO:0000256" key="2">
    <source>
        <dbReference type="ARBA" id="ARBA00022438"/>
    </source>
</evidence>
<dbReference type="InterPro" id="IPR051464">
    <property type="entry name" value="Peptidase_M42_aminopept"/>
</dbReference>
<feature type="binding site" evidence="8">
    <location>
        <position position="230"/>
    </location>
    <ligand>
        <name>Zn(2+)</name>
        <dbReference type="ChEBI" id="CHEBI:29105"/>
        <label>1</label>
    </ligand>
</feature>
<dbReference type="GO" id="GO:0046872">
    <property type="term" value="F:metal ion binding"/>
    <property type="evidence" value="ECO:0007669"/>
    <property type="project" value="UniProtKB-UniRule"/>
</dbReference>
<evidence type="ECO:0000256" key="1">
    <source>
        <dbReference type="ARBA" id="ARBA00006272"/>
    </source>
</evidence>
<reference evidence="9" key="1">
    <citation type="journal article" date="2020" name="mSystems">
        <title>Genome- and Community-Level Interaction Insights into Carbon Utilization and Element Cycling Functions of Hydrothermarchaeota in Hydrothermal Sediment.</title>
        <authorList>
            <person name="Zhou Z."/>
            <person name="Liu Y."/>
            <person name="Xu W."/>
            <person name="Pan J."/>
            <person name="Luo Z.H."/>
            <person name="Li M."/>
        </authorList>
    </citation>
    <scope>NUCLEOTIDE SEQUENCE [LARGE SCALE GENOMIC DNA]</scope>
    <source>
        <strain evidence="9">SpSt-774</strain>
    </source>
</reference>
<dbReference type="GO" id="GO:0006508">
    <property type="term" value="P:proteolysis"/>
    <property type="evidence" value="ECO:0007669"/>
    <property type="project" value="UniProtKB-KW"/>
</dbReference>
<evidence type="ECO:0000256" key="6">
    <source>
        <dbReference type="PIRNR" id="PIRNR001123"/>
    </source>
</evidence>
<dbReference type="Pfam" id="PF05343">
    <property type="entry name" value="Peptidase_M42"/>
    <property type="match status" value="1"/>
</dbReference>
<dbReference type="InterPro" id="IPR008007">
    <property type="entry name" value="Peptidase_M42"/>
</dbReference>
<feature type="binding site" evidence="8">
    <location>
        <position position="175"/>
    </location>
    <ligand>
        <name>Zn(2+)</name>
        <dbReference type="ChEBI" id="CHEBI:29105"/>
        <label>1</label>
    </ligand>
</feature>
<feature type="binding site" evidence="8">
    <location>
        <position position="208"/>
    </location>
    <ligand>
        <name>Zn(2+)</name>
        <dbReference type="ChEBI" id="CHEBI:29105"/>
        <label>2</label>
    </ligand>
</feature>
<comment type="similarity">
    <text evidence="1 6">Belongs to the peptidase M42 family.</text>
</comment>
<dbReference type="EMBL" id="DTGZ01000128">
    <property type="protein sequence ID" value="HGV97995.1"/>
    <property type="molecule type" value="Genomic_DNA"/>
</dbReference>
<gene>
    <name evidence="9" type="ORF">ENV60_06835</name>
</gene>
<organism evidence="9">
    <name type="scientific">candidate division WOR-3 bacterium</name>
    <dbReference type="NCBI Taxonomy" id="2052148"/>
    <lineage>
        <taxon>Bacteria</taxon>
        <taxon>Bacteria division WOR-3</taxon>
    </lineage>
</organism>
<evidence type="ECO:0000256" key="3">
    <source>
        <dbReference type="ARBA" id="ARBA00022670"/>
    </source>
</evidence>
<evidence type="ECO:0000256" key="7">
    <source>
        <dbReference type="PIRSR" id="PIRSR001123-1"/>
    </source>
</evidence>
<dbReference type="GO" id="GO:0004177">
    <property type="term" value="F:aminopeptidase activity"/>
    <property type="evidence" value="ECO:0007669"/>
    <property type="project" value="UniProtKB-UniRule"/>
</dbReference>
<sequence>MEITELDELLRRLAETNGVGYSGRIRETIVEELRKLDIDGEITRDGSVYAFLKGAREKNVLITAHLDEIGFIVDYIEDNGFIRFKEIGGTDVRILPGQEVIIMGKRDIKGYIGVMPPHLLSKEEREKVLPVDKLFIDTGLKKRELKRFVNIGDLIAFAGKYLRLKNDFRSGKGLDNRASIACSIMAIGELKKAGAPCNVHFLGASQEEFTGLGAKIHSYRLPIDYAIVIDVTHGEHPELKEEECYQLNKGPVITRGPTIPKKLFKMLVETAKESEIPYQIEPAPIRTYTDAEAIAFNKEGIPTCVLGIPLRYMHTPVEVVCLKDIELTARLIINFIKKFGD</sequence>
<dbReference type="PANTHER" id="PTHR32481:SF7">
    <property type="entry name" value="AMINOPEPTIDASE YHFE-RELATED"/>
    <property type="match status" value="1"/>
</dbReference>
<dbReference type="Gene3D" id="3.40.630.10">
    <property type="entry name" value="Zn peptidases"/>
    <property type="match status" value="1"/>
</dbReference>
<feature type="binding site" evidence="8">
    <location>
        <position position="175"/>
    </location>
    <ligand>
        <name>Zn(2+)</name>
        <dbReference type="ChEBI" id="CHEBI:29105"/>
        <label>2</label>
    </ligand>
</feature>
<feature type="binding site" evidence="8">
    <location>
        <position position="65"/>
    </location>
    <ligand>
        <name>Zn(2+)</name>
        <dbReference type="ChEBI" id="CHEBI:29105"/>
        <label>1</label>
    </ligand>
</feature>
<dbReference type="PANTHER" id="PTHR32481">
    <property type="entry name" value="AMINOPEPTIDASE"/>
    <property type="match status" value="1"/>
</dbReference>
<keyword evidence="2" id="KW-0031">Aminopeptidase</keyword>
<comment type="cofactor">
    <cofactor evidence="8">
        <name>a divalent metal cation</name>
        <dbReference type="ChEBI" id="CHEBI:60240"/>
    </cofactor>
    <text evidence="8">Binds 2 divalent metal cations per subunit.</text>
</comment>
<feature type="active site" description="Proton acceptor" evidence="7">
    <location>
        <position position="207"/>
    </location>
</feature>
<name>A0A7C4XFC9_UNCW3</name>
<dbReference type="SUPFAM" id="SSF53187">
    <property type="entry name" value="Zn-dependent exopeptidases"/>
    <property type="match status" value="1"/>
</dbReference>
<feature type="binding site" evidence="8">
    <location>
        <position position="314"/>
    </location>
    <ligand>
        <name>Zn(2+)</name>
        <dbReference type="ChEBI" id="CHEBI:29105"/>
        <label>2</label>
    </ligand>
</feature>
<dbReference type="Gene3D" id="2.40.30.40">
    <property type="entry name" value="Peptidase M42, domain 2"/>
    <property type="match status" value="1"/>
</dbReference>
<accession>A0A7C4XFC9</accession>
<dbReference type="SUPFAM" id="SSF101821">
    <property type="entry name" value="Aminopeptidase/glucanase lid domain"/>
    <property type="match status" value="1"/>
</dbReference>
<evidence type="ECO:0000256" key="4">
    <source>
        <dbReference type="ARBA" id="ARBA00022723"/>
    </source>
</evidence>
<evidence type="ECO:0000256" key="5">
    <source>
        <dbReference type="ARBA" id="ARBA00022801"/>
    </source>
</evidence>
<dbReference type="PIRSF" id="PIRSF001123">
    <property type="entry name" value="PepA_GA"/>
    <property type="match status" value="1"/>
</dbReference>
<proteinExistence type="inferred from homology"/>
<evidence type="ECO:0000256" key="8">
    <source>
        <dbReference type="PIRSR" id="PIRSR001123-2"/>
    </source>
</evidence>